<dbReference type="KEGG" id="atq:GH723_11940"/>
<reference evidence="2 3" key="1">
    <citation type="submission" date="2019-11" db="EMBL/GenBank/DDBJ databases">
        <authorList>
            <person name="He Y."/>
        </authorList>
    </citation>
    <scope>NUCLEOTIDE SEQUENCE [LARGE SCALE GENOMIC DNA]</scope>
    <source>
        <strain evidence="2 3">SCSIO 58843</strain>
    </source>
</reference>
<protein>
    <submittedName>
        <fullName evidence="2">Phosphotransferase</fullName>
    </submittedName>
</protein>
<dbReference type="InterPro" id="IPR052898">
    <property type="entry name" value="ACAD10-like"/>
</dbReference>
<feature type="domain" description="Aminoglycoside phosphotransferase" evidence="1">
    <location>
        <begin position="26"/>
        <end position="261"/>
    </location>
</feature>
<dbReference type="Gene3D" id="3.90.1200.10">
    <property type="match status" value="1"/>
</dbReference>
<evidence type="ECO:0000313" key="3">
    <source>
        <dbReference type="Proteomes" id="UP000334019"/>
    </source>
</evidence>
<evidence type="ECO:0000313" key="2">
    <source>
        <dbReference type="EMBL" id="QGG95748.1"/>
    </source>
</evidence>
<name>A0A5Q2RG08_9ACTN</name>
<dbReference type="SUPFAM" id="SSF56112">
    <property type="entry name" value="Protein kinase-like (PK-like)"/>
    <property type="match status" value="1"/>
</dbReference>
<proteinExistence type="predicted"/>
<dbReference type="InterPro" id="IPR011009">
    <property type="entry name" value="Kinase-like_dom_sf"/>
</dbReference>
<dbReference type="PANTHER" id="PTHR47829:SF1">
    <property type="entry name" value="HAD FAMILY PHOSPHATASE"/>
    <property type="match status" value="1"/>
</dbReference>
<dbReference type="AlphaFoldDB" id="A0A5Q2RG08"/>
<sequence length="350" mass="38648">MDGIDEGRVTDWLTANTPPIEPPLTFELIAGGRSNLTFEVTDATGRRLVLRRPPVSHVLASAHDMGREHRIISALADSPVPVPTALGFCDDVEVNGAPFYVMDFADGHIVRGLEQVEELFDVETRRAAGFDLVDVMVALHSLDPDHVGLGDLGKKEDYLGRQLKRWWGQFQGSQDQEREAGVWRAADVVGEVHRMLVDRKPEQQGAVIAHGDYRLDNCMFDDDGRVMAVLDWELCTLGDPLADIGTMLIYWTDRGETPRMGLAPASTAEGFPLRSELAARYAERSGRDLSQLDYYMAFGHWRLACIMEGVFVRYATGAMGGGDEAKQAAQGMGGEVIRRAQLAKDLLESM</sequence>
<dbReference type="CDD" id="cd05154">
    <property type="entry name" value="ACAD10_11_N-like"/>
    <property type="match status" value="1"/>
</dbReference>
<dbReference type="GO" id="GO:0016740">
    <property type="term" value="F:transferase activity"/>
    <property type="evidence" value="ECO:0007669"/>
    <property type="project" value="UniProtKB-KW"/>
</dbReference>
<dbReference type="Proteomes" id="UP000334019">
    <property type="component" value="Chromosome"/>
</dbReference>
<keyword evidence="2" id="KW-0808">Transferase</keyword>
<evidence type="ECO:0000259" key="1">
    <source>
        <dbReference type="Pfam" id="PF01636"/>
    </source>
</evidence>
<dbReference type="PANTHER" id="PTHR47829">
    <property type="entry name" value="HYDROLASE, PUTATIVE (AFU_ORTHOLOGUE AFUA_1G12880)-RELATED"/>
    <property type="match status" value="1"/>
</dbReference>
<organism evidence="2 3">
    <name type="scientific">Actinomarinicola tropica</name>
    <dbReference type="NCBI Taxonomy" id="2789776"/>
    <lineage>
        <taxon>Bacteria</taxon>
        <taxon>Bacillati</taxon>
        <taxon>Actinomycetota</taxon>
        <taxon>Acidimicrobiia</taxon>
        <taxon>Acidimicrobiales</taxon>
        <taxon>Iamiaceae</taxon>
        <taxon>Actinomarinicola</taxon>
    </lineage>
</organism>
<dbReference type="RefSeq" id="WP_153759854.1">
    <property type="nucleotide sequence ID" value="NZ_CP045851.1"/>
</dbReference>
<dbReference type="Pfam" id="PF01636">
    <property type="entry name" value="APH"/>
    <property type="match status" value="1"/>
</dbReference>
<dbReference type="Gene3D" id="3.30.200.20">
    <property type="entry name" value="Phosphorylase Kinase, domain 1"/>
    <property type="match status" value="1"/>
</dbReference>
<keyword evidence="3" id="KW-1185">Reference proteome</keyword>
<gene>
    <name evidence="2" type="ORF">GH723_11940</name>
</gene>
<dbReference type="InterPro" id="IPR041726">
    <property type="entry name" value="ACAD10_11_N"/>
</dbReference>
<accession>A0A5Q2RG08</accession>
<dbReference type="EMBL" id="CP045851">
    <property type="protein sequence ID" value="QGG95748.1"/>
    <property type="molecule type" value="Genomic_DNA"/>
</dbReference>
<dbReference type="InterPro" id="IPR002575">
    <property type="entry name" value="Aminoglycoside_PTrfase"/>
</dbReference>